<gene>
    <name evidence="1" type="ORF">DEO72_LG8g2602</name>
</gene>
<proteinExistence type="predicted"/>
<dbReference type="Proteomes" id="UP000501690">
    <property type="component" value="Linkage Group LG8"/>
</dbReference>
<reference evidence="1 2" key="1">
    <citation type="submission" date="2019-04" db="EMBL/GenBank/DDBJ databases">
        <title>An improved genome assembly and genetic linkage map for asparagus bean, Vigna unguiculata ssp. sesquipedialis.</title>
        <authorList>
            <person name="Xia Q."/>
            <person name="Zhang R."/>
            <person name="Dong Y."/>
        </authorList>
    </citation>
    <scope>NUCLEOTIDE SEQUENCE [LARGE SCALE GENOMIC DNA]</scope>
    <source>
        <tissue evidence="1">Leaf</tissue>
    </source>
</reference>
<name>A0A4D6MSX1_VIGUN</name>
<accession>A0A4D6MSX1</accession>
<sequence>MAGGAADGTAQVALAVVEVLAVVVDGEDDRDGWCGSCCRCANKDEEDRSVVARNKLRGGDLQ</sequence>
<evidence type="ECO:0000313" key="1">
    <source>
        <dbReference type="EMBL" id="QCE04566.1"/>
    </source>
</evidence>
<dbReference type="AlphaFoldDB" id="A0A4D6MSX1"/>
<dbReference type="EMBL" id="CP039352">
    <property type="protein sequence ID" value="QCE04566.1"/>
    <property type="molecule type" value="Genomic_DNA"/>
</dbReference>
<organism evidence="1 2">
    <name type="scientific">Vigna unguiculata</name>
    <name type="common">Cowpea</name>
    <dbReference type="NCBI Taxonomy" id="3917"/>
    <lineage>
        <taxon>Eukaryota</taxon>
        <taxon>Viridiplantae</taxon>
        <taxon>Streptophyta</taxon>
        <taxon>Embryophyta</taxon>
        <taxon>Tracheophyta</taxon>
        <taxon>Spermatophyta</taxon>
        <taxon>Magnoliopsida</taxon>
        <taxon>eudicotyledons</taxon>
        <taxon>Gunneridae</taxon>
        <taxon>Pentapetalae</taxon>
        <taxon>rosids</taxon>
        <taxon>fabids</taxon>
        <taxon>Fabales</taxon>
        <taxon>Fabaceae</taxon>
        <taxon>Papilionoideae</taxon>
        <taxon>50 kb inversion clade</taxon>
        <taxon>NPAAA clade</taxon>
        <taxon>indigoferoid/millettioid clade</taxon>
        <taxon>Phaseoleae</taxon>
        <taxon>Vigna</taxon>
    </lineage>
</organism>
<evidence type="ECO:0000313" key="2">
    <source>
        <dbReference type="Proteomes" id="UP000501690"/>
    </source>
</evidence>
<keyword evidence="2" id="KW-1185">Reference proteome</keyword>
<protein>
    <submittedName>
        <fullName evidence="1">Uncharacterized protein</fullName>
    </submittedName>
</protein>